<dbReference type="GO" id="GO:0000160">
    <property type="term" value="P:phosphorelay signal transduction system"/>
    <property type="evidence" value="ECO:0007669"/>
    <property type="project" value="UniProtKB-KW"/>
</dbReference>
<comment type="subcellular location">
    <subcellularLocation>
        <location evidence="1">Cytoplasm</location>
    </subcellularLocation>
</comment>
<evidence type="ECO:0000259" key="9">
    <source>
        <dbReference type="PROSITE" id="PS01124"/>
    </source>
</evidence>
<reference evidence="11 12" key="1">
    <citation type="submission" date="2019-11" db="EMBL/GenBank/DDBJ databases">
        <title>Bacillus lacus genome.</title>
        <authorList>
            <person name="Allen C.J."/>
            <person name="Newman J.D."/>
        </authorList>
    </citation>
    <scope>NUCLEOTIDE SEQUENCE [LARGE SCALE GENOMIC DNA]</scope>
    <source>
        <strain evidence="11 12">KCTC 33946</strain>
    </source>
</reference>
<dbReference type="GO" id="GO:0005737">
    <property type="term" value="C:cytoplasm"/>
    <property type="evidence" value="ECO:0007669"/>
    <property type="project" value="UniProtKB-SubCell"/>
</dbReference>
<dbReference type="PANTHER" id="PTHR42713">
    <property type="entry name" value="HISTIDINE KINASE-RELATED"/>
    <property type="match status" value="1"/>
</dbReference>
<keyword evidence="7" id="KW-0804">Transcription</keyword>
<evidence type="ECO:0000256" key="6">
    <source>
        <dbReference type="ARBA" id="ARBA00023125"/>
    </source>
</evidence>
<evidence type="ECO:0000313" key="11">
    <source>
        <dbReference type="EMBL" id="MRX73886.1"/>
    </source>
</evidence>
<dbReference type="Gene3D" id="3.40.50.2300">
    <property type="match status" value="1"/>
</dbReference>
<evidence type="ECO:0000256" key="5">
    <source>
        <dbReference type="ARBA" id="ARBA00023015"/>
    </source>
</evidence>
<dbReference type="InterPro" id="IPR001789">
    <property type="entry name" value="Sig_transdc_resp-reg_receiver"/>
</dbReference>
<dbReference type="EMBL" id="WKKI01000049">
    <property type="protein sequence ID" value="MRX73886.1"/>
    <property type="molecule type" value="Genomic_DNA"/>
</dbReference>
<keyword evidence="2" id="KW-0963">Cytoplasm</keyword>
<evidence type="ECO:0000256" key="4">
    <source>
        <dbReference type="ARBA" id="ARBA00023012"/>
    </source>
</evidence>
<dbReference type="InterPro" id="IPR018060">
    <property type="entry name" value="HTH_AraC"/>
</dbReference>
<dbReference type="PROSITE" id="PS50110">
    <property type="entry name" value="RESPONSE_REGULATORY"/>
    <property type="match status" value="1"/>
</dbReference>
<dbReference type="SUPFAM" id="SSF52172">
    <property type="entry name" value="CheY-like"/>
    <property type="match status" value="1"/>
</dbReference>
<keyword evidence="3 8" id="KW-0597">Phosphoprotein</keyword>
<name>A0A7X2J218_9BACI</name>
<evidence type="ECO:0000259" key="10">
    <source>
        <dbReference type="PROSITE" id="PS50110"/>
    </source>
</evidence>
<keyword evidence="5" id="KW-0805">Transcription regulation</keyword>
<dbReference type="GO" id="GO:0043565">
    <property type="term" value="F:sequence-specific DNA binding"/>
    <property type="evidence" value="ECO:0007669"/>
    <property type="project" value="InterPro"/>
</dbReference>
<dbReference type="Proteomes" id="UP000448867">
    <property type="component" value="Unassembled WGS sequence"/>
</dbReference>
<comment type="caution">
    <text evidence="11">The sequence shown here is derived from an EMBL/GenBank/DDBJ whole genome shotgun (WGS) entry which is preliminary data.</text>
</comment>
<dbReference type="CDD" id="cd17536">
    <property type="entry name" value="REC_YesN-like"/>
    <property type="match status" value="1"/>
</dbReference>
<dbReference type="SUPFAM" id="SSF46689">
    <property type="entry name" value="Homeodomain-like"/>
    <property type="match status" value="2"/>
</dbReference>
<dbReference type="Pfam" id="PF12833">
    <property type="entry name" value="HTH_18"/>
    <property type="match status" value="1"/>
</dbReference>
<evidence type="ECO:0000256" key="1">
    <source>
        <dbReference type="ARBA" id="ARBA00004496"/>
    </source>
</evidence>
<dbReference type="InterPro" id="IPR051552">
    <property type="entry name" value="HptR"/>
</dbReference>
<organism evidence="11 12">
    <name type="scientific">Metabacillus lacus</name>
    <dbReference type="NCBI Taxonomy" id="1983721"/>
    <lineage>
        <taxon>Bacteria</taxon>
        <taxon>Bacillati</taxon>
        <taxon>Bacillota</taxon>
        <taxon>Bacilli</taxon>
        <taxon>Bacillales</taxon>
        <taxon>Bacillaceae</taxon>
        <taxon>Metabacillus</taxon>
    </lineage>
</organism>
<dbReference type="PRINTS" id="PR00032">
    <property type="entry name" value="HTHARAC"/>
</dbReference>
<dbReference type="InterPro" id="IPR018062">
    <property type="entry name" value="HTH_AraC-typ_CS"/>
</dbReference>
<feature type="domain" description="HTH araC/xylS-type" evidence="9">
    <location>
        <begin position="423"/>
        <end position="521"/>
    </location>
</feature>
<dbReference type="SMART" id="SM00342">
    <property type="entry name" value="HTH_ARAC"/>
    <property type="match status" value="1"/>
</dbReference>
<protein>
    <submittedName>
        <fullName evidence="11">Helix-turn-helix domain-containing protein</fullName>
    </submittedName>
</protein>
<evidence type="ECO:0000313" key="12">
    <source>
        <dbReference type="Proteomes" id="UP000448867"/>
    </source>
</evidence>
<evidence type="ECO:0000256" key="2">
    <source>
        <dbReference type="ARBA" id="ARBA00022490"/>
    </source>
</evidence>
<evidence type="ECO:0000256" key="3">
    <source>
        <dbReference type="ARBA" id="ARBA00022553"/>
    </source>
</evidence>
<feature type="modified residue" description="4-aspartylphosphate" evidence="8">
    <location>
        <position position="54"/>
    </location>
</feature>
<dbReference type="PANTHER" id="PTHR42713:SF3">
    <property type="entry name" value="TRANSCRIPTIONAL REGULATORY PROTEIN HPTR"/>
    <property type="match status" value="1"/>
</dbReference>
<accession>A0A7X2J218</accession>
<dbReference type="OrthoDB" id="159632at2"/>
<dbReference type="InterPro" id="IPR020449">
    <property type="entry name" value="Tscrpt_reg_AraC-type_HTH"/>
</dbReference>
<proteinExistence type="predicted"/>
<gene>
    <name evidence="11" type="ORF">GJU40_17260</name>
</gene>
<dbReference type="InterPro" id="IPR011006">
    <property type="entry name" value="CheY-like_superfamily"/>
</dbReference>
<dbReference type="Gene3D" id="1.10.10.60">
    <property type="entry name" value="Homeodomain-like"/>
    <property type="match status" value="2"/>
</dbReference>
<dbReference type="AlphaFoldDB" id="A0A7X2J218"/>
<dbReference type="GO" id="GO:0003700">
    <property type="term" value="F:DNA-binding transcription factor activity"/>
    <property type="evidence" value="ECO:0007669"/>
    <property type="project" value="InterPro"/>
</dbReference>
<feature type="domain" description="Response regulatory" evidence="10">
    <location>
        <begin position="2"/>
        <end position="119"/>
    </location>
</feature>
<keyword evidence="6" id="KW-0238">DNA-binding</keyword>
<evidence type="ECO:0000256" key="8">
    <source>
        <dbReference type="PROSITE-ProRule" id="PRU00169"/>
    </source>
</evidence>
<keyword evidence="12" id="KW-1185">Reference proteome</keyword>
<dbReference type="SMART" id="SM00448">
    <property type="entry name" value="REC"/>
    <property type="match status" value="1"/>
</dbReference>
<evidence type="ECO:0000256" key="7">
    <source>
        <dbReference type="ARBA" id="ARBA00023163"/>
    </source>
</evidence>
<dbReference type="InterPro" id="IPR009057">
    <property type="entry name" value="Homeodomain-like_sf"/>
</dbReference>
<dbReference type="PROSITE" id="PS01124">
    <property type="entry name" value="HTH_ARAC_FAMILY_2"/>
    <property type="match status" value="1"/>
</dbReference>
<keyword evidence="4" id="KW-0902">Two-component regulatory system</keyword>
<dbReference type="Pfam" id="PF00072">
    <property type="entry name" value="Response_reg"/>
    <property type="match status" value="1"/>
</dbReference>
<dbReference type="PROSITE" id="PS00041">
    <property type="entry name" value="HTH_ARAC_FAMILY_1"/>
    <property type="match status" value="1"/>
</dbReference>
<sequence length="524" mass="60864">MKAMIVDDEKHVREGVLLLADWGKHGITETYEARDGEEAVQLILQHKPQIIFTDMRMPKKNGIELLKWLTSMSFNSKTIVISGYEDFDFMRSAILYKSFDYLLKPIDPFALNSAIERAVAEWKEEEQKRKLSLESSRAVKEAKPLYWDHILSEWIVKNIYTADIPVKMKREFGINPAGEKCSVCLIYIKPVAMKMFGGDRDKAFFTLLNICNEALEDAQAGVAFRNTKSENELVLLISERESTAEILKHLYSSIFKAVKMHVTIAAGTNTDCIASGYRHSSAILKKHLLTHVVKSRSFLTTKDISNKPLARLLDYREDIKWAIKSGSIQSLNEVLQKILDKAQASLSLEQIKAWDNELKLLWEHWLQEYEVASDPPAGEDIDYWLEDGTFSAEIFKEVKREQFHQLIQLLLQNRYQKEKNSIQQIKEYVKGNYKEDITLQDIAEKFYLSREYISRRFKQEFGETITDCLLNIRIEKAKELLKNPHLKVYEVAFEVGYQNEKYFSKVFKKQVGLTPNEYRSRLPI</sequence>